<evidence type="ECO:0000313" key="2">
    <source>
        <dbReference type="EMBL" id="CAD7700652.1"/>
    </source>
</evidence>
<gene>
    <name evidence="2" type="ORF">OSTQU699_LOCUS6011</name>
</gene>
<comment type="caution">
    <text evidence="2">The sequence shown here is derived from an EMBL/GenBank/DDBJ whole genome shotgun (WGS) entry which is preliminary data.</text>
</comment>
<dbReference type="EMBL" id="CAJHUC010001315">
    <property type="protein sequence ID" value="CAD7700652.1"/>
    <property type="molecule type" value="Genomic_DNA"/>
</dbReference>
<dbReference type="AlphaFoldDB" id="A0A8S1IZ63"/>
<proteinExistence type="predicted"/>
<accession>A0A8S1IZ63</accession>
<feature type="region of interest" description="Disordered" evidence="1">
    <location>
        <begin position="230"/>
        <end position="258"/>
    </location>
</feature>
<reference evidence="2" key="1">
    <citation type="submission" date="2020-12" db="EMBL/GenBank/DDBJ databases">
        <authorList>
            <person name="Iha C."/>
        </authorList>
    </citation>
    <scope>NUCLEOTIDE SEQUENCE</scope>
</reference>
<dbReference type="OrthoDB" id="10532377at2759"/>
<keyword evidence="3" id="KW-1185">Reference proteome</keyword>
<feature type="compositionally biased region" description="Basic and acidic residues" evidence="1">
    <location>
        <begin position="246"/>
        <end position="258"/>
    </location>
</feature>
<evidence type="ECO:0000256" key="1">
    <source>
        <dbReference type="SAM" id="MobiDB-lite"/>
    </source>
</evidence>
<evidence type="ECO:0000313" key="3">
    <source>
        <dbReference type="Proteomes" id="UP000708148"/>
    </source>
</evidence>
<dbReference type="Proteomes" id="UP000708148">
    <property type="component" value="Unassembled WGS sequence"/>
</dbReference>
<sequence length="258" mass="29555">MAVIVEHWPYEMQWILAGWHWPGRETAVLHTCKAMMSTCPYNSLICFVAACLFDACSQYGNMVTVALDVLWDLQVIQLQCMADDCQNWQSADMVEARRGMEVSLLKYRLAKELGQESRHMLDDMLDSIRPYTMDPHGLEEAYWRYFDGKQEELEVLELEREEAETKLAGVGFSLRHLPSQDEVPENGISQLSGDEREARIMREVQRVHDETHALLKSLEAKKAQLAALRGNSNGRHRRLSSLDGGKLPEDLRYGMDGH</sequence>
<protein>
    <submittedName>
        <fullName evidence="2">Uncharacterized protein</fullName>
    </submittedName>
</protein>
<name>A0A8S1IZ63_9CHLO</name>
<organism evidence="2 3">
    <name type="scientific">Ostreobium quekettii</name>
    <dbReference type="NCBI Taxonomy" id="121088"/>
    <lineage>
        <taxon>Eukaryota</taxon>
        <taxon>Viridiplantae</taxon>
        <taxon>Chlorophyta</taxon>
        <taxon>core chlorophytes</taxon>
        <taxon>Ulvophyceae</taxon>
        <taxon>TCBD clade</taxon>
        <taxon>Bryopsidales</taxon>
        <taxon>Ostreobineae</taxon>
        <taxon>Ostreobiaceae</taxon>
        <taxon>Ostreobium</taxon>
    </lineage>
</organism>